<dbReference type="AlphaFoldDB" id="A0A067R6T4"/>
<dbReference type="InParanoid" id="A0A067R6T4"/>
<sequence length="109" mass="12795">MQFGHEEIYNLLFKVYGADPNLRDWSGRKPRQYQASQDTSVSADTFRSEYLSSMMSKIKLPTNPQSPANDIYPEIQKPRHVRHSFLHKSFRFKSESRKRPQTIPANLHT</sequence>
<evidence type="ECO:0000313" key="2">
    <source>
        <dbReference type="Proteomes" id="UP000027135"/>
    </source>
</evidence>
<keyword evidence="2" id="KW-1185">Reference proteome</keyword>
<evidence type="ECO:0000313" key="1">
    <source>
        <dbReference type="EMBL" id="KDR19025.1"/>
    </source>
</evidence>
<proteinExistence type="predicted"/>
<reference evidence="1 2" key="1">
    <citation type="journal article" date="2014" name="Nat. Commun.">
        <title>Molecular traces of alternative social organization in a termite genome.</title>
        <authorList>
            <person name="Terrapon N."/>
            <person name="Li C."/>
            <person name="Robertson H.M."/>
            <person name="Ji L."/>
            <person name="Meng X."/>
            <person name="Booth W."/>
            <person name="Chen Z."/>
            <person name="Childers C.P."/>
            <person name="Glastad K.M."/>
            <person name="Gokhale K."/>
            <person name="Gowin J."/>
            <person name="Gronenberg W."/>
            <person name="Hermansen R.A."/>
            <person name="Hu H."/>
            <person name="Hunt B.G."/>
            <person name="Huylmans A.K."/>
            <person name="Khalil S.M."/>
            <person name="Mitchell R.D."/>
            <person name="Munoz-Torres M.C."/>
            <person name="Mustard J.A."/>
            <person name="Pan H."/>
            <person name="Reese J.T."/>
            <person name="Scharf M.E."/>
            <person name="Sun F."/>
            <person name="Vogel H."/>
            <person name="Xiao J."/>
            <person name="Yang W."/>
            <person name="Yang Z."/>
            <person name="Yang Z."/>
            <person name="Zhou J."/>
            <person name="Zhu J."/>
            <person name="Brent C.S."/>
            <person name="Elsik C.G."/>
            <person name="Goodisman M.A."/>
            <person name="Liberles D.A."/>
            <person name="Roe R.M."/>
            <person name="Vargo E.L."/>
            <person name="Vilcinskas A."/>
            <person name="Wang J."/>
            <person name="Bornberg-Bauer E."/>
            <person name="Korb J."/>
            <person name="Zhang G."/>
            <person name="Liebig J."/>
        </authorList>
    </citation>
    <scope>NUCLEOTIDE SEQUENCE [LARGE SCALE GENOMIC DNA]</scope>
    <source>
        <tissue evidence="1">Whole organism</tissue>
    </source>
</reference>
<dbReference type="Proteomes" id="UP000027135">
    <property type="component" value="Unassembled WGS sequence"/>
</dbReference>
<dbReference type="eggNOG" id="ENOG502QVDE">
    <property type="taxonomic scope" value="Eukaryota"/>
</dbReference>
<name>A0A067R6T4_ZOONE</name>
<organism evidence="1 2">
    <name type="scientific">Zootermopsis nevadensis</name>
    <name type="common">Dampwood termite</name>
    <dbReference type="NCBI Taxonomy" id="136037"/>
    <lineage>
        <taxon>Eukaryota</taxon>
        <taxon>Metazoa</taxon>
        <taxon>Ecdysozoa</taxon>
        <taxon>Arthropoda</taxon>
        <taxon>Hexapoda</taxon>
        <taxon>Insecta</taxon>
        <taxon>Pterygota</taxon>
        <taxon>Neoptera</taxon>
        <taxon>Polyneoptera</taxon>
        <taxon>Dictyoptera</taxon>
        <taxon>Blattodea</taxon>
        <taxon>Blattoidea</taxon>
        <taxon>Termitoidae</taxon>
        <taxon>Termopsidae</taxon>
        <taxon>Zootermopsis</taxon>
    </lineage>
</organism>
<gene>
    <name evidence="1" type="ORF">L798_06798</name>
</gene>
<dbReference type="STRING" id="136037.A0A067R6T4"/>
<protein>
    <submittedName>
        <fullName evidence="1">Uncharacterized protein</fullName>
    </submittedName>
</protein>
<dbReference type="EMBL" id="KK852664">
    <property type="protein sequence ID" value="KDR19025.1"/>
    <property type="molecule type" value="Genomic_DNA"/>
</dbReference>
<accession>A0A067R6T4</accession>